<evidence type="ECO:0000259" key="3">
    <source>
        <dbReference type="PROSITE" id="PS51094"/>
    </source>
</evidence>
<dbReference type="GO" id="GO:0005737">
    <property type="term" value="C:cytoplasm"/>
    <property type="evidence" value="ECO:0007669"/>
    <property type="project" value="UniProtKB-SubCell"/>
</dbReference>
<dbReference type="Pfam" id="PF00359">
    <property type="entry name" value="PTS_EIIA_2"/>
    <property type="match status" value="1"/>
</dbReference>
<sequence length="156" mass="16905">MKLSDFVISDAILPELKAASRDEVVEELVDALIAAGAAPADLKDTLIAEILKREKNGSTGFGKGVAIPHVKHDQIKKVAAAIGISQTGVDYNALDKQPVYSIFMLLSPADQPDQHLHAMENIFANLQNDTFRSFLRQAQDHDAVTTLLAEADAKEL</sequence>
<dbReference type="CDD" id="cd00211">
    <property type="entry name" value="PTS_IIA_fru"/>
    <property type="match status" value="1"/>
</dbReference>
<protein>
    <submittedName>
        <fullName evidence="4">Mannitol/fructose-specific phosphotransferase system IIA component (Ntr-type)</fullName>
    </submittedName>
</protein>
<dbReference type="PANTHER" id="PTHR47738:SF2">
    <property type="entry name" value="PTS SYSTEM FRUCTOSE-LIKE EIIA COMPONENT"/>
    <property type="match status" value="1"/>
</dbReference>
<proteinExistence type="predicted"/>
<reference evidence="4 5" key="1">
    <citation type="submission" date="2020-08" db="EMBL/GenBank/DDBJ databases">
        <title>Genomic Encyclopedia of Type Strains, Phase IV (KMG-IV): sequencing the most valuable type-strain genomes for metagenomic binning, comparative biology and taxonomic classification.</title>
        <authorList>
            <person name="Goeker M."/>
        </authorList>
    </citation>
    <scope>NUCLEOTIDE SEQUENCE [LARGE SCALE GENOMIC DNA]</scope>
    <source>
        <strain evidence="4 5">DSM 103725</strain>
    </source>
</reference>
<dbReference type="FunFam" id="3.40.930.10:FF:000009">
    <property type="entry name" value="PTS system, fructose specific IIABC component"/>
    <property type="match status" value="1"/>
</dbReference>
<dbReference type="AlphaFoldDB" id="A0A7X0H3R5"/>
<dbReference type="RefSeq" id="WP_184676052.1">
    <property type="nucleotide sequence ID" value="NZ_JACHGY010000001.1"/>
</dbReference>
<dbReference type="InterPro" id="IPR002178">
    <property type="entry name" value="PTS_EIIA_type-2_dom"/>
</dbReference>
<name>A0A7X0H3R5_9BACT</name>
<comment type="subcellular location">
    <subcellularLocation>
        <location evidence="1">Cytoplasm</location>
    </subcellularLocation>
</comment>
<evidence type="ECO:0000256" key="1">
    <source>
        <dbReference type="ARBA" id="ARBA00004496"/>
    </source>
</evidence>
<keyword evidence="2 4" id="KW-0808">Transferase</keyword>
<evidence type="ECO:0000313" key="4">
    <source>
        <dbReference type="EMBL" id="MBB6428690.1"/>
    </source>
</evidence>
<gene>
    <name evidence="4" type="ORF">HNQ40_000496</name>
</gene>
<comment type="caution">
    <text evidence="4">The sequence shown here is derived from an EMBL/GenBank/DDBJ whole genome shotgun (WGS) entry which is preliminary data.</text>
</comment>
<evidence type="ECO:0000313" key="5">
    <source>
        <dbReference type="Proteomes" id="UP000541810"/>
    </source>
</evidence>
<accession>A0A7X0H3R5</accession>
<dbReference type="PROSITE" id="PS51094">
    <property type="entry name" value="PTS_EIIA_TYPE_2"/>
    <property type="match status" value="1"/>
</dbReference>
<feature type="domain" description="PTS EIIA type-2" evidence="3">
    <location>
        <begin position="5"/>
        <end position="151"/>
    </location>
</feature>
<dbReference type="Proteomes" id="UP000541810">
    <property type="component" value="Unassembled WGS sequence"/>
</dbReference>
<evidence type="ECO:0000256" key="2">
    <source>
        <dbReference type="ARBA" id="ARBA00022679"/>
    </source>
</evidence>
<organism evidence="4 5">
    <name type="scientific">Algisphaera agarilytica</name>
    <dbReference type="NCBI Taxonomy" id="1385975"/>
    <lineage>
        <taxon>Bacteria</taxon>
        <taxon>Pseudomonadati</taxon>
        <taxon>Planctomycetota</taxon>
        <taxon>Phycisphaerae</taxon>
        <taxon>Phycisphaerales</taxon>
        <taxon>Phycisphaeraceae</taxon>
        <taxon>Algisphaera</taxon>
    </lineage>
</organism>
<keyword evidence="5" id="KW-1185">Reference proteome</keyword>
<dbReference type="GO" id="GO:0016740">
    <property type="term" value="F:transferase activity"/>
    <property type="evidence" value="ECO:0007669"/>
    <property type="project" value="UniProtKB-KW"/>
</dbReference>
<dbReference type="InterPro" id="IPR016152">
    <property type="entry name" value="PTrfase/Anion_transptr"/>
</dbReference>
<dbReference type="PANTHER" id="PTHR47738">
    <property type="entry name" value="PTS SYSTEM FRUCTOSE-LIKE EIIA COMPONENT-RELATED"/>
    <property type="match status" value="1"/>
</dbReference>
<dbReference type="EMBL" id="JACHGY010000001">
    <property type="protein sequence ID" value="MBB6428690.1"/>
    <property type="molecule type" value="Genomic_DNA"/>
</dbReference>
<dbReference type="Gene3D" id="3.40.930.10">
    <property type="entry name" value="Mannitol-specific EII, Chain A"/>
    <property type="match status" value="1"/>
</dbReference>
<dbReference type="InterPro" id="IPR051541">
    <property type="entry name" value="PTS_SugarTrans_NitroReg"/>
</dbReference>
<dbReference type="SUPFAM" id="SSF55804">
    <property type="entry name" value="Phoshotransferase/anion transport protein"/>
    <property type="match status" value="1"/>
</dbReference>